<keyword evidence="4" id="KW-0963">Cytoplasm</keyword>
<evidence type="ECO:0000313" key="5">
    <source>
        <dbReference type="EMBL" id="SMF71847.1"/>
    </source>
</evidence>
<comment type="catalytic activity">
    <reaction evidence="4">
        <text>N(7)-methyl-GTP + H2O = N(7)-methyl-GMP + diphosphate + H(+)</text>
        <dbReference type="Rhea" id="RHEA:58744"/>
        <dbReference type="ChEBI" id="CHEBI:15377"/>
        <dbReference type="ChEBI" id="CHEBI:15378"/>
        <dbReference type="ChEBI" id="CHEBI:33019"/>
        <dbReference type="ChEBI" id="CHEBI:58285"/>
        <dbReference type="ChEBI" id="CHEBI:87133"/>
    </reaction>
</comment>
<organism evidence="5 6">
    <name type="scientific">Pseudobacteriovorax antillogorgiicola</name>
    <dbReference type="NCBI Taxonomy" id="1513793"/>
    <lineage>
        <taxon>Bacteria</taxon>
        <taxon>Pseudomonadati</taxon>
        <taxon>Bdellovibrionota</taxon>
        <taxon>Oligoflexia</taxon>
        <taxon>Oligoflexales</taxon>
        <taxon>Pseudobacteriovoracaceae</taxon>
        <taxon>Pseudobacteriovorax</taxon>
    </lineage>
</organism>
<feature type="site" description="Important for substrate specificity" evidence="4">
    <location>
        <position position="159"/>
    </location>
</feature>
<comment type="similarity">
    <text evidence="4">Belongs to the Maf family. YceF subfamily.</text>
</comment>
<dbReference type="GO" id="GO:0005737">
    <property type="term" value="C:cytoplasm"/>
    <property type="evidence" value="ECO:0007669"/>
    <property type="project" value="UniProtKB-SubCell"/>
</dbReference>
<evidence type="ECO:0000256" key="1">
    <source>
        <dbReference type="ARBA" id="ARBA00001968"/>
    </source>
</evidence>
<dbReference type="GO" id="GO:0047429">
    <property type="term" value="F:nucleoside triphosphate diphosphatase activity"/>
    <property type="evidence" value="ECO:0007669"/>
    <property type="project" value="InterPro"/>
</dbReference>
<gene>
    <name evidence="5" type="ORF">SAMN06296036_12694</name>
</gene>
<evidence type="ECO:0000313" key="6">
    <source>
        <dbReference type="Proteomes" id="UP000192907"/>
    </source>
</evidence>
<dbReference type="Pfam" id="PF02545">
    <property type="entry name" value="Maf"/>
    <property type="match status" value="1"/>
</dbReference>
<name>A0A1Y6CLE6_9BACT</name>
<dbReference type="EC" id="3.6.1.-" evidence="4"/>
<dbReference type="GO" id="GO:0009117">
    <property type="term" value="P:nucleotide metabolic process"/>
    <property type="evidence" value="ECO:0007669"/>
    <property type="project" value="UniProtKB-KW"/>
</dbReference>
<reference evidence="6" key="1">
    <citation type="submission" date="2017-04" db="EMBL/GenBank/DDBJ databases">
        <authorList>
            <person name="Varghese N."/>
            <person name="Submissions S."/>
        </authorList>
    </citation>
    <scope>NUCLEOTIDE SEQUENCE [LARGE SCALE GENOMIC DNA]</scope>
    <source>
        <strain evidence="6">RKEM611</strain>
    </source>
</reference>
<protein>
    <recommendedName>
        <fullName evidence="4">7-methyl-GTP pyrophosphatase</fullName>
        <shortName evidence="4">m(7)GTP pyrophosphatase</shortName>
        <ecNumber evidence="4">3.6.1.-</ecNumber>
    </recommendedName>
</protein>
<keyword evidence="2 4" id="KW-0378">Hydrolase</keyword>
<keyword evidence="3 4" id="KW-0546">Nucleotide metabolism</keyword>
<feature type="active site" description="Proton acceptor" evidence="4">
    <location>
        <position position="71"/>
    </location>
</feature>
<evidence type="ECO:0000256" key="3">
    <source>
        <dbReference type="ARBA" id="ARBA00023080"/>
    </source>
</evidence>
<dbReference type="PIRSF" id="PIRSF006305">
    <property type="entry name" value="Maf"/>
    <property type="match status" value="1"/>
</dbReference>
<sequence length="203" mass="22017">MNINELILGSTSKYRAMVLGQAGIRHFRQLGSAADEEAIVHSQPLAMAQLRAEAKGNGVEAPPKSIVIAGDQVLEFEGKPYGKVATADEAKARLRLFSGKTHYLHSAYALVLVGSKGQKSMQSRVVSVPMTMRALSEAEVDAYVATDEWQGCAGCYQYENRGVHLFEKVLGDSTAIIGLPMPQILCDLRDMGVNLLIDPEGPW</sequence>
<dbReference type="Gene3D" id="3.90.950.10">
    <property type="match status" value="1"/>
</dbReference>
<evidence type="ECO:0000256" key="2">
    <source>
        <dbReference type="ARBA" id="ARBA00022801"/>
    </source>
</evidence>
<dbReference type="HAMAP" id="MF_00528">
    <property type="entry name" value="Maf"/>
    <property type="match status" value="1"/>
</dbReference>
<accession>A0A1Y6CLE6</accession>
<dbReference type="STRING" id="1513793.SAMN06296036_12694"/>
<dbReference type="AlphaFoldDB" id="A0A1Y6CLE6"/>
<dbReference type="SUPFAM" id="SSF52972">
    <property type="entry name" value="ITPase-like"/>
    <property type="match status" value="1"/>
</dbReference>
<dbReference type="CDD" id="cd00555">
    <property type="entry name" value="Maf"/>
    <property type="match status" value="1"/>
</dbReference>
<dbReference type="InterPro" id="IPR029001">
    <property type="entry name" value="ITPase-like_fam"/>
</dbReference>
<evidence type="ECO:0000256" key="4">
    <source>
        <dbReference type="HAMAP-Rule" id="MF_00528"/>
    </source>
</evidence>
<dbReference type="EMBL" id="FWZT01000026">
    <property type="protein sequence ID" value="SMF71847.1"/>
    <property type="molecule type" value="Genomic_DNA"/>
</dbReference>
<keyword evidence="6" id="KW-1185">Reference proteome</keyword>
<feature type="site" description="Important for substrate specificity" evidence="4">
    <location>
        <position position="14"/>
    </location>
</feature>
<feature type="site" description="Important for substrate specificity" evidence="4">
    <location>
        <position position="72"/>
    </location>
</feature>
<dbReference type="PANTHER" id="PTHR43213">
    <property type="entry name" value="BIFUNCTIONAL DTTP/UTP PYROPHOSPHATASE/METHYLTRANSFERASE PROTEIN-RELATED"/>
    <property type="match status" value="1"/>
</dbReference>
<dbReference type="InterPro" id="IPR003697">
    <property type="entry name" value="Maf-like"/>
</dbReference>
<dbReference type="PANTHER" id="PTHR43213:SF5">
    <property type="entry name" value="BIFUNCTIONAL DTTP_UTP PYROPHOSPHATASE_METHYLTRANSFERASE PROTEIN-RELATED"/>
    <property type="match status" value="1"/>
</dbReference>
<dbReference type="Proteomes" id="UP000192907">
    <property type="component" value="Unassembled WGS sequence"/>
</dbReference>
<comment type="caution">
    <text evidence="4">Lacks conserved residue(s) required for the propagation of feature annotation.</text>
</comment>
<comment type="function">
    <text evidence="4">Nucleoside triphosphate pyrophosphatase that hydrolyzes 7-methyl-GTP (m(7)GTP). May have a dual role in cell division arrest and in preventing the incorporation of modified nucleotides into cellular nucleic acids.</text>
</comment>
<comment type="cofactor">
    <cofactor evidence="1 4">
        <name>a divalent metal cation</name>
        <dbReference type="ChEBI" id="CHEBI:60240"/>
    </cofactor>
</comment>
<proteinExistence type="inferred from homology"/>
<comment type="subcellular location">
    <subcellularLocation>
        <location evidence="4">Cytoplasm</location>
    </subcellularLocation>
</comment>